<dbReference type="InterPro" id="IPR001227">
    <property type="entry name" value="Ac_transferase_dom_sf"/>
</dbReference>
<dbReference type="GO" id="GO:0005829">
    <property type="term" value="C:cytosol"/>
    <property type="evidence" value="ECO:0007669"/>
    <property type="project" value="TreeGrafter"/>
</dbReference>
<organism evidence="2 3">
    <name type="scientific">Rhizorhabdus wittichii</name>
    <dbReference type="NCBI Taxonomy" id="160791"/>
    <lineage>
        <taxon>Bacteria</taxon>
        <taxon>Pseudomonadati</taxon>
        <taxon>Pseudomonadota</taxon>
        <taxon>Alphaproteobacteria</taxon>
        <taxon>Sphingomonadales</taxon>
        <taxon>Sphingomonadaceae</taxon>
        <taxon>Rhizorhabdus</taxon>
    </lineage>
</organism>
<evidence type="ECO:0000313" key="2">
    <source>
        <dbReference type="EMBL" id="QTH23854.1"/>
    </source>
</evidence>
<dbReference type="PANTHER" id="PTHR42681:SF6">
    <property type="entry name" value="BLL0263 PROTEIN"/>
    <property type="match status" value="1"/>
</dbReference>
<dbReference type="GO" id="GO:0004314">
    <property type="term" value="F:[acyl-carrier-protein] S-malonyltransferase activity"/>
    <property type="evidence" value="ECO:0007669"/>
    <property type="project" value="TreeGrafter"/>
</dbReference>
<reference evidence="2" key="2">
    <citation type="submission" date="2021-04" db="EMBL/GenBank/DDBJ databases">
        <title>Isolation and genomic analysis of the ibuprofen-degrading bacterium Sphingomonas strain MPO218.</title>
        <authorList>
            <person name="Aulestia M."/>
            <person name="Flores A."/>
            <person name="Mangas E.L."/>
            <person name="Perez-Pulido A.J."/>
            <person name="Santero E."/>
            <person name="Camacho E.M."/>
        </authorList>
    </citation>
    <scope>NUCLEOTIDE SEQUENCE</scope>
    <source>
        <strain evidence="2">MPO218</strain>
    </source>
</reference>
<dbReference type="SUPFAM" id="SSF55048">
    <property type="entry name" value="Probable ACP-binding domain of malonyl-CoA ACP transacylase"/>
    <property type="match status" value="1"/>
</dbReference>
<dbReference type="InterPro" id="IPR016035">
    <property type="entry name" value="Acyl_Trfase/lysoPLipase"/>
</dbReference>
<accession>A0A975D6Y5</accession>
<dbReference type="SUPFAM" id="SSF52151">
    <property type="entry name" value="FabD/lysophospholipase-like"/>
    <property type="match status" value="1"/>
</dbReference>
<dbReference type="Gene3D" id="3.30.70.250">
    <property type="entry name" value="Malonyl-CoA ACP transacylase, ACP-binding"/>
    <property type="match status" value="1"/>
</dbReference>
<reference evidence="2" key="1">
    <citation type="submission" date="2020-07" db="EMBL/GenBank/DDBJ databases">
        <authorList>
            <person name="Camacho E."/>
        </authorList>
    </citation>
    <scope>NUCLEOTIDE SEQUENCE</scope>
    <source>
        <strain evidence="2">MPO218</strain>
    </source>
</reference>
<keyword evidence="2" id="KW-0012">Acyltransferase</keyword>
<dbReference type="Proteomes" id="UP000664914">
    <property type="component" value="Chromosome"/>
</dbReference>
<sequence>MSLAVLCSGQGRQERGMFAMFAGEPAARPVLAAAAARLGWDSLSHLDRLSDAELFANRTGQLLCVARALAAVAVLDEVLPPDAIVAGYSVGELAAWGVAGLWSPSETLDLADGRARAMDAASGADDGLAYVRGLPLDRIEALAARFGCEIAIVNPDRLTILGGATADLTALCEAALAGGALRAAPMPVHVASHTSRLAAAADDFLDRARAIPVRRPRRALMSATGPRLHRAVAPDVASLAGQIATTIDWNAVLDALYERGVRRLIELGPGQSLAAMARGQSRFDARALDEFDGLAGVAAWIGKV</sequence>
<dbReference type="Pfam" id="PF00698">
    <property type="entry name" value="Acyl_transf_1"/>
    <property type="match status" value="1"/>
</dbReference>
<proteinExistence type="predicted"/>
<protein>
    <submittedName>
        <fullName evidence="2">Acyltransferase domain-containing protein</fullName>
    </submittedName>
</protein>
<dbReference type="EMBL" id="CP059319">
    <property type="protein sequence ID" value="QTH23854.1"/>
    <property type="molecule type" value="Genomic_DNA"/>
</dbReference>
<dbReference type="PANTHER" id="PTHR42681">
    <property type="entry name" value="MALONYL-COA-ACYL CARRIER PROTEIN TRANSACYLASE, MITOCHONDRIAL"/>
    <property type="match status" value="1"/>
</dbReference>
<dbReference type="SMART" id="SM00827">
    <property type="entry name" value="PKS_AT"/>
    <property type="match status" value="1"/>
</dbReference>
<dbReference type="InterPro" id="IPR016036">
    <property type="entry name" value="Malonyl_transacylase_ACP-bd"/>
</dbReference>
<dbReference type="InterPro" id="IPR050858">
    <property type="entry name" value="Mal-CoA-ACP_Trans/PKS_FabD"/>
</dbReference>
<gene>
    <name evidence="2" type="ORF">HRJ34_10275</name>
</gene>
<keyword evidence="2" id="KW-0808">Transferase</keyword>
<name>A0A975D6Y5_9SPHN</name>
<evidence type="ECO:0000259" key="1">
    <source>
        <dbReference type="SMART" id="SM00827"/>
    </source>
</evidence>
<dbReference type="Gene3D" id="3.40.366.10">
    <property type="entry name" value="Malonyl-Coenzyme A Acyl Carrier Protein, domain 2"/>
    <property type="match status" value="1"/>
</dbReference>
<feature type="domain" description="Malonyl-CoA:ACP transacylase (MAT)" evidence="1">
    <location>
        <begin position="6"/>
        <end position="304"/>
    </location>
</feature>
<dbReference type="AlphaFoldDB" id="A0A975D6Y5"/>
<evidence type="ECO:0000313" key="3">
    <source>
        <dbReference type="Proteomes" id="UP000664914"/>
    </source>
</evidence>
<dbReference type="InterPro" id="IPR014043">
    <property type="entry name" value="Acyl_transferase_dom"/>
</dbReference>
<dbReference type="GO" id="GO:0006633">
    <property type="term" value="P:fatty acid biosynthetic process"/>
    <property type="evidence" value="ECO:0007669"/>
    <property type="project" value="TreeGrafter"/>
</dbReference>